<dbReference type="OrthoDB" id="6359816at2759"/>
<feature type="domain" description="BTB" evidence="1">
    <location>
        <begin position="18"/>
        <end position="85"/>
    </location>
</feature>
<evidence type="ECO:0000313" key="3">
    <source>
        <dbReference type="Proteomes" id="UP000293360"/>
    </source>
</evidence>
<dbReference type="CDD" id="cd18186">
    <property type="entry name" value="BTB_POZ_ZBTB_KLHL-like"/>
    <property type="match status" value="1"/>
</dbReference>
<dbReference type="AlphaFoldDB" id="A0A4Q4TM29"/>
<evidence type="ECO:0000259" key="1">
    <source>
        <dbReference type="PROSITE" id="PS50097"/>
    </source>
</evidence>
<dbReference type="Gene3D" id="3.30.710.10">
    <property type="entry name" value="Potassium Channel Kv1.1, Chain A"/>
    <property type="match status" value="1"/>
</dbReference>
<evidence type="ECO:0000313" key="2">
    <source>
        <dbReference type="EMBL" id="RYP06363.1"/>
    </source>
</evidence>
<name>A0A4Q4TM29_9PEZI</name>
<dbReference type="InterPro" id="IPR000210">
    <property type="entry name" value="BTB/POZ_dom"/>
</dbReference>
<reference evidence="2 3" key="1">
    <citation type="submission" date="2018-06" db="EMBL/GenBank/DDBJ databases">
        <title>Complete Genomes of Monosporascus.</title>
        <authorList>
            <person name="Robinson A.J."/>
            <person name="Natvig D.O."/>
        </authorList>
    </citation>
    <scope>NUCLEOTIDE SEQUENCE [LARGE SCALE GENOMIC DNA]</scope>
    <source>
        <strain evidence="2 3">CBS 110550</strain>
    </source>
</reference>
<dbReference type="SUPFAM" id="SSF54695">
    <property type="entry name" value="POZ domain"/>
    <property type="match status" value="1"/>
</dbReference>
<proteinExistence type="predicted"/>
<dbReference type="PROSITE" id="PS50097">
    <property type="entry name" value="BTB"/>
    <property type="match status" value="1"/>
</dbReference>
<dbReference type="Pfam" id="PF00651">
    <property type="entry name" value="BTB"/>
    <property type="match status" value="1"/>
</dbReference>
<comment type="caution">
    <text evidence="2">The sequence shown here is derived from an EMBL/GenBank/DDBJ whole genome shotgun (WGS) entry which is preliminary data.</text>
</comment>
<gene>
    <name evidence="2" type="ORF">DL764_003208</name>
</gene>
<keyword evidence="3" id="KW-1185">Reference proteome</keyword>
<dbReference type="STRING" id="155417.A0A4Q4TM29"/>
<accession>A0A4Q4TM29</accession>
<dbReference type="InterPro" id="IPR011333">
    <property type="entry name" value="SKP1/BTB/POZ_sf"/>
</dbReference>
<sequence>MATTTEQDRRLLASKLFSDVVVRCGTRSWNLHRNILCSRSDYFRTALAGPFKEAEIREIDLCEHDEETIDHLVTWIYTKKLPRTVSSDGRTCYEAAVNLTGGDLDSLFRGVRAAYEVDFAVLKAVFTDFMHYTHFWPATDRAFREHLLVRVPRFSHDILRRIPELCRDGRYWPLEIPDACFVCCESAFRRQNTYWARLGSFEGWLIGFCNECQNCRRLHEGDEDEDSDAD</sequence>
<dbReference type="EMBL" id="QJNU01000134">
    <property type="protein sequence ID" value="RYP06363.1"/>
    <property type="molecule type" value="Genomic_DNA"/>
</dbReference>
<organism evidence="2 3">
    <name type="scientific">Monosporascus ibericus</name>
    <dbReference type="NCBI Taxonomy" id="155417"/>
    <lineage>
        <taxon>Eukaryota</taxon>
        <taxon>Fungi</taxon>
        <taxon>Dikarya</taxon>
        <taxon>Ascomycota</taxon>
        <taxon>Pezizomycotina</taxon>
        <taxon>Sordariomycetes</taxon>
        <taxon>Xylariomycetidae</taxon>
        <taxon>Xylariales</taxon>
        <taxon>Xylariales incertae sedis</taxon>
        <taxon>Monosporascus</taxon>
    </lineage>
</organism>
<protein>
    <recommendedName>
        <fullName evidence="1">BTB domain-containing protein</fullName>
    </recommendedName>
</protein>
<dbReference type="PANTHER" id="PTHR47843">
    <property type="entry name" value="BTB DOMAIN-CONTAINING PROTEIN-RELATED"/>
    <property type="match status" value="1"/>
</dbReference>
<dbReference type="Proteomes" id="UP000293360">
    <property type="component" value="Unassembled WGS sequence"/>
</dbReference>